<proteinExistence type="predicted"/>
<sequence length="92" mass="10690">MLSERVSKRKVIFNAAVVVYYCIEQEFTSTNDWVEIDAHISFPIAKLFENEPAGLREPELQLAAVIDFKHSKQVHTNNIVDLLAWLLLRDKY</sequence>
<accession>A0A0V1L064</accession>
<evidence type="ECO:0000313" key="1">
    <source>
        <dbReference type="EMBL" id="KRZ52957.1"/>
    </source>
</evidence>
<gene>
    <name evidence="1" type="ORF">T02_16404</name>
</gene>
<name>A0A0V1L064_9BILA</name>
<dbReference type="AlphaFoldDB" id="A0A0V1L064"/>
<keyword evidence="2" id="KW-1185">Reference proteome</keyword>
<dbReference type="Proteomes" id="UP000054721">
    <property type="component" value="Unassembled WGS sequence"/>
</dbReference>
<comment type="caution">
    <text evidence="1">The sequence shown here is derived from an EMBL/GenBank/DDBJ whole genome shotgun (WGS) entry which is preliminary data.</text>
</comment>
<evidence type="ECO:0000313" key="2">
    <source>
        <dbReference type="Proteomes" id="UP000054721"/>
    </source>
</evidence>
<dbReference type="EMBL" id="JYDW01000177">
    <property type="protein sequence ID" value="KRZ52957.1"/>
    <property type="molecule type" value="Genomic_DNA"/>
</dbReference>
<organism evidence="1 2">
    <name type="scientific">Trichinella nativa</name>
    <dbReference type="NCBI Taxonomy" id="6335"/>
    <lineage>
        <taxon>Eukaryota</taxon>
        <taxon>Metazoa</taxon>
        <taxon>Ecdysozoa</taxon>
        <taxon>Nematoda</taxon>
        <taxon>Enoplea</taxon>
        <taxon>Dorylaimia</taxon>
        <taxon>Trichinellida</taxon>
        <taxon>Trichinellidae</taxon>
        <taxon>Trichinella</taxon>
    </lineage>
</organism>
<reference evidence="1 2" key="1">
    <citation type="submission" date="2015-05" db="EMBL/GenBank/DDBJ databases">
        <title>Evolution of Trichinella species and genotypes.</title>
        <authorList>
            <person name="Korhonen P.K."/>
            <person name="Edoardo P."/>
            <person name="Giuseppe L.R."/>
            <person name="Gasser R.B."/>
        </authorList>
    </citation>
    <scope>NUCLEOTIDE SEQUENCE [LARGE SCALE GENOMIC DNA]</scope>
    <source>
        <strain evidence="1">ISS10</strain>
    </source>
</reference>
<protein>
    <submittedName>
        <fullName evidence="1">Uncharacterized protein</fullName>
    </submittedName>
</protein>